<feature type="chain" id="PRO_5005567926" evidence="2">
    <location>
        <begin position="33"/>
        <end position="356"/>
    </location>
</feature>
<feature type="transmembrane region" description="Helical" evidence="1">
    <location>
        <begin position="319"/>
        <end position="340"/>
    </location>
</feature>
<evidence type="ECO:0000256" key="2">
    <source>
        <dbReference type="SAM" id="SignalP"/>
    </source>
</evidence>
<keyword evidence="1" id="KW-0472">Membrane</keyword>
<feature type="signal peptide" evidence="2">
    <location>
        <begin position="1"/>
        <end position="32"/>
    </location>
</feature>
<proteinExistence type="predicted"/>
<evidence type="ECO:0000256" key="1">
    <source>
        <dbReference type="SAM" id="Phobius"/>
    </source>
</evidence>
<name>A0A0L6VAQ2_9BASI</name>
<protein>
    <submittedName>
        <fullName evidence="3">Putative signal peptide protein</fullName>
    </submittedName>
</protein>
<keyword evidence="1" id="KW-1133">Transmembrane helix</keyword>
<accession>A0A0L6VAQ2</accession>
<keyword evidence="4" id="KW-1185">Reference proteome</keyword>
<comment type="caution">
    <text evidence="3">The sequence shown here is derived from an EMBL/GenBank/DDBJ whole genome shotgun (WGS) entry which is preliminary data.</text>
</comment>
<evidence type="ECO:0000313" key="4">
    <source>
        <dbReference type="Proteomes" id="UP000037035"/>
    </source>
</evidence>
<feature type="transmembrane region" description="Helical" evidence="1">
    <location>
        <begin position="249"/>
        <end position="271"/>
    </location>
</feature>
<dbReference type="VEuPathDB" id="FungiDB:VP01_205g1"/>
<dbReference type="Proteomes" id="UP000037035">
    <property type="component" value="Unassembled WGS sequence"/>
</dbReference>
<dbReference type="AlphaFoldDB" id="A0A0L6VAQ2"/>
<gene>
    <name evidence="3" type="ORF">VP01_205g1</name>
</gene>
<dbReference type="EMBL" id="LAVV01006904">
    <property type="protein sequence ID" value="KNZ57841.1"/>
    <property type="molecule type" value="Genomic_DNA"/>
</dbReference>
<keyword evidence="1" id="KW-0812">Transmembrane</keyword>
<sequence length="356" mass="40261">MTGNLRHTLKNQCMLIDLTLVLLSGRYELSRAEIPWKMDKRSSLKKLMDHTISTKIGTYSRPHLHHFNPLCAQCSTAKFRIIKASLGLMERLMTNTVFFFCAWILAGLIPPPWIPFCSSASCGEFSLFIFFLTHQSRRSLPLINHLCLTFPHLISHTFQHLPKAGLHFDTMAAQWYHQKVCLRIYAKSSVLCSHKSLPALRGPFGPQVQPRGLWIGASFGGDTRVGLTAPFFMQYKYDKLGTPSSILAFWLRSSVVSVLISVITVITWLAGLIGTMASGLHYSLVLSGNSFFFRLCIMPIVPLANIGDEAYSPFRLNNILTINVLRLFIIIAISIVYPLAIQVRVREEGWVYREIQ</sequence>
<reference evidence="3 4" key="1">
    <citation type="submission" date="2015-08" db="EMBL/GenBank/DDBJ databases">
        <title>Next Generation Sequencing and Analysis of the Genome of Puccinia sorghi L Schw, the Causal Agent of Maize Common Rust.</title>
        <authorList>
            <person name="Rochi L."/>
            <person name="Burguener G."/>
            <person name="Darino M."/>
            <person name="Turjanski A."/>
            <person name="Kreff E."/>
            <person name="Dieguez M.J."/>
            <person name="Sacco F."/>
        </authorList>
    </citation>
    <scope>NUCLEOTIDE SEQUENCE [LARGE SCALE GENOMIC DNA]</scope>
    <source>
        <strain evidence="3 4">RO10H11247</strain>
    </source>
</reference>
<feature type="transmembrane region" description="Helical" evidence="1">
    <location>
        <begin position="88"/>
        <end position="106"/>
    </location>
</feature>
<evidence type="ECO:0000313" key="3">
    <source>
        <dbReference type="EMBL" id="KNZ57841.1"/>
    </source>
</evidence>
<keyword evidence="2" id="KW-0732">Signal</keyword>
<organism evidence="3 4">
    <name type="scientific">Puccinia sorghi</name>
    <dbReference type="NCBI Taxonomy" id="27349"/>
    <lineage>
        <taxon>Eukaryota</taxon>
        <taxon>Fungi</taxon>
        <taxon>Dikarya</taxon>
        <taxon>Basidiomycota</taxon>
        <taxon>Pucciniomycotina</taxon>
        <taxon>Pucciniomycetes</taxon>
        <taxon>Pucciniales</taxon>
        <taxon>Pucciniaceae</taxon>
        <taxon>Puccinia</taxon>
    </lineage>
</organism>
<feature type="transmembrane region" description="Helical" evidence="1">
    <location>
        <begin position="291"/>
        <end position="307"/>
    </location>
</feature>